<dbReference type="OrthoDB" id="6105938at2759"/>
<dbReference type="Pfam" id="PF13923">
    <property type="entry name" value="zf-C3HC4_2"/>
    <property type="match status" value="1"/>
</dbReference>
<reference evidence="7" key="2">
    <citation type="submission" date="2004-02" db="EMBL/GenBank/DDBJ databases">
        <authorList>
            <consortium name="Genoscope"/>
            <consortium name="Whitehead Institute Centre for Genome Research"/>
        </authorList>
    </citation>
    <scope>NUCLEOTIDE SEQUENCE</scope>
</reference>
<dbReference type="GO" id="GO:0008270">
    <property type="term" value="F:zinc ion binding"/>
    <property type="evidence" value="ECO:0007669"/>
    <property type="project" value="UniProtKB-KW"/>
</dbReference>
<evidence type="ECO:0000256" key="5">
    <source>
        <dbReference type="SAM" id="Coils"/>
    </source>
</evidence>
<dbReference type="AlphaFoldDB" id="Q4SHV4"/>
<evidence type="ECO:0000256" key="2">
    <source>
        <dbReference type="ARBA" id="ARBA00022771"/>
    </source>
</evidence>
<evidence type="ECO:0000256" key="1">
    <source>
        <dbReference type="ARBA" id="ARBA00022723"/>
    </source>
</evidence>
<evidence type="ECO:0000313" key="7">
    <source>
        <dbReference type="EMBL" id="CAF99778.1"/>
    </source>
</evidence>
<dbReference type="PANTHER" id="PTHR14609">
    <property type="entry name" value="RING FINGER PROTEIN 219"/>
    <property type="match status" value="1"/>
</dbReference>
<accession>Q4SHV4</accession>
<dbReference type="KEGG" id="tng:GSTEN00017986G001"/>
<dbReference type="GO" id="GO:0006513">
    <property type="term" value="P:protein monoubiquitination"/>
    <property type="evidence" value="ECO:0007669"/>
    <property type="project" value="InterPro"/>
</dbReference>
<sequence length="254" mass="28965">MAHSYQTSTLSLTLPISCQICLGKVKQPVICANYHVFCSSCMQMWLKKASQCPSCRVSITPENPCREIIGGTNENYNNDDPSIKKGLRKTRGELLLQEYEDEIKMLVRENEELKAKHLNLESRLKCLNSGGMDAAQTQDQTVDTHVLEELTNKLQLATECCEKVQQDMDKLREVNKTLRSQSVDLIQENMRLKAEVANRSPQKALLLKSRAPVQKTPVKEPQLILEMKNQLNSKCPARPRWMPPIWTRSPSWTP</sequence>
<evidence type="ECO:0000259" key="6">
    <source>
        <dbReference type="PROSITE" id="PS50089"/>
    </source>
</evidence>
<organism evidence="7">
    <name type="scientific">Tetraodon nigroviridis</name>
    <name type="common">Spotted green pufferfish</name>
    <name type="synonym">Chelonodon nigroviridis</name>
    <dbReference type="NCBI Taxonomy" id="99883"/>
    <lineage>
        <taxon>Eukaryota</taxon>
        <taxon>Metazoa</taxon>
        <taxon>Chordata</taxon>
        <taxon>Craniata</taxon>
        <taxon>Vertebrata</taxon>
        <taxon>Euteleostomi</taxon>
        <taxon>Actinopterygii</taxon>
        <taxon>Neopterygii</taxon>
        <taxon>Teleostei</taxon>
        <taxon>Neoteleostei</taxon>
        <taxon>Acanthomorphata</taxon>
        <taxon>Eupercaria</taxon>
        <taxon>Tetraodontiformes</taxon>
        <taxon>Tetradontoidea</taxon>
        <taxon>Tetraodontidae</taxon>
        <taxon>Tetraodon</taxon>
    </lineage>
</organism>
<dbReference type="InterPro" id="IPR039209">
    <property type="entry name" value="OBI1"/>
</dbReference>
<feature type="coiled-coil region" evidence="5">
    <location>
        <begin position="89"/>
        <end position="195"/>
    </location>
</feature>
<evidence type="ECO:0000256" key="3">
    <source>
        <dbReference type="ARBA" id="ARBA00022833"/>
    </source>
</evidence>
<keyword evidence="2 4" id="KW-0863">Zinc-finger</keyword>
<dbReference type="PANTHER" id="PTHR14609:SF1">
    <property type="entry name" value="ORC UBIQUITIN LIGASE 1"/>
    <property type="match status" value="1"/>
</dbReference>
<keyword evidence="5" id="KW-0175">Coiled coil</keyword>
<dbReference type="EMBL" id="CAAE01014581">
    <property type="protein sequence ID" value="CAF99778.1"/>
    <property type="molecule type" value="Genomic_DNA"/>
</dbReference>
<dbReference type="Gene3D" id="3.30.40.10">
    <property type="entry name" value="Zinc/RING finger domain, C3HC4 (zinc finger)"/>
    <property type="match status" value="1"/>
</dbReference>
<proteinExistence type="predicted"/>
<dbReference type="GO" id="GO:0004842">
    <property type="term" value="F:ubiquitin-protein transferase activity"/>
    <property type="evidence" value="ECO:0007669"/>
    <property type="project" value="InterPro"/>
</dbReference>
<reference evidence="7" key="1">
    <citation type="journal article" date="2004" name="Nature">
        <title>Genome duplication in the teleost fish Tetraodon nigroviridis reveals the early vertebrate proto-karyotype.</title>
        <authorList>
            <person name="Jaillon O."/>
            <person name="Aury J.-M."/>
            <person name="Brunet F."/>
            <person name="Petit J.-L."/>
            <person name="Stange-Thomann N."/>
            <person name="Mauceli E."/>
            <person name="Bouneau L."/>
            <person name="Fischer C."/>
            <person name="Ozouf-Costaz C."/>
            <person name="Bernot A."/>
            <person name="Nicaud S."/>
            <person name="Jaffe D."/>
            <person name="Fisher S."/>
            <person name="Lutfalla G."/>
            <person name="Dossat C."/>
            <person name="Segurens B."/>
            <person name="Dasilva C."/>
            <person name="Salanoubat M."/>
            <person name="Levy M."/>
            <person name="Boudet N."/>
            <person name="Castellano S."/>
            <person name="Anthouard V."/>
            <person name="Jubin C."/>
            <person name="Castelli V."/>
            <person name="Katinka M."/>
            <person name="Vacherie B."/>
            <person name="Biemont C."/>
            <person name="Skalli Z."/>
            <person name="Cattolico L."/>
            <person name="Poulain J."/>
            <person name="De Berardinis V."/>
            <person name="Cruaud C."/>
            <person name="Duprat S."/>
            <person name="Brottier P."/>
            <person name="Coutanceau J.-P."/>
            <person name="Gouzy J."/>
            <person name="Parra G."/>
            <person name="Lardier G."/>
            <person name="Chapple C."/>
            <person name="McKernan K.J."/>
            <person name="McEwan P."/>
            <person name="Bosak S."/>
            <person name="Kellis M."/>
            <person name="Volff J.-N."/>
            <person name="Guigo R."/>
            <person name="Zody M.C."/>
            <person name="Mesirov J."/>
            <person name="Lindblad-Toh K."/>
            <person name="Birren B."/>
            <person name="Nusbaum C."/>
            <person name="Kahn D."/>
            <person name="Robinson-Rechavi M."/>
            <person name="Laudet V."/>
            <person name="Schachter V."/>
            <person name="Quetier F."/>
            <person name="Saurin W."/>
            <person name="Scarpelli C."/>
            <person name="Wincker P."/>
            <person name="Lander E.S."/>
            <person name="Weissenbach J."/>
            <person name="Roest Crollius H."/>
        </authorList>
    </citation>
    <scope>NUCLEOTIDE SEQUENCE [LARGE SCALE GENOMIC DNA]</scope>
</reference>
<protein>
    <submittedName>
        <fullName evidence="7">Chromosome 5 SCAF14581, whole genome shotgun sequence</fullName>
    </submittedName>
</protein>
<dbReference type="GO" id="GO:0006275">
    <property type="term" value="P:regulation of DNA replication"/>
    <property type="evidence" value="ECO:0007669"/>
    <property type="project" value="InterPro"/>
</dbReference>
<dbReference type="InterPro" id="IPR013083">
    <property type="entry name" value="Znf_RING/FYVE/PHD"/>
</dbReference>
<feature type="domain" description="RING-type" evidence="6">
    <location>
        <begin position="18"/>
        <end position="56"/>
    </location>
</feature>
<dbReference type="PROSITE" id="PS50089">
    <property type="entry name" value="ZF_RING_2"/>
    <property type="match status" value="1"/>
</dbReference>
<dbReference type="InterPro" id="IPR001841">
    <property type="entry name" value="Znf_RING"/>
</dbReference>
<keyword evidence="1" id="KW-0479">Metal-binding</keyword>
<gene>
    <name evidence="7" type="ORF">GSTENG00017986001</name>
</gene>
<evidence type="ECO:0000256" key="4">
    <source>
        <dbReference type="PROSITE-ProRule" id="PRU00175"/>
    </source>
</evidence>
<keyword evidence="3" id="KW-0862">Zinc</keyword>
<dbReference type="SUPFAM" id="SSF57850">
    <property type="entry name" value="RING/U-box"/>
    <property type="match status" value="1"/>
</dbReference>
<name>Q4SHV4_TETNG</name>